<dbReference type="EMBL" id="UINC01163045">
    <property type="protein sequence ID" value="SVD63137.1"/>
    <property type="molecule type" value="Genomic_DNA"/>
</dbReference>
<organism evidence="1">
    <name type="scientific">marine metagenome</name>
    <dbReference type="NCBI Taxonomy" id="408172"/>
    <lineage>
        <taxon>unclassified sequences</taxon>
        <taxon>metagenomes</taxon>
        <taxon>ecological metagenomes</taxon>
    </lineage>
</organism>
<gene>
    <name evidence="1" type="ORF">METZ01_LOCUS415991</name>
</gene>
<reference evidence="1" key="1">
    <citation type="submission" date="2018-05" db="EMBL/GenBank/DDBJ databases">
        <authorList>
            <person name="Lanie J.A."/>
            <person name="Ng W.-L."/>
            <person name="Kazmierczak K.M."/>
            <person name="Andrzejewski T.M."/>
            <person name="Davidsen T.M."/>
            <person name="Wayne K.J."/>
            <person name="Tettelin H."/>
            <person name="Glass J.I."/>
            <person name="Rusch D."/>
            <person name="Podicherti R."/>
            <person name="Tsui H.-C.T."/>
            <person name="Winkler M.E."/>
        </authorList>
    </citation>
    <scope>NUCLEOTIDE SEQUENCE</scope>
</reference>
<sequence>MLGLVPLIYSTEVADCHILSRYPIPDGI</sequence>
<accession>A0A382WW85</accession>
<dbReference type="AlphaFoldDB" id="A0A382WW85"/>
<evidence type="ECO:0000313" key="1">
    <source>
        <dbReference type="EMBL" id="SVD63137.1"/>
    </source>
</evidence>
<proteinExistence type="predicted"/>
<protein>
    <submittedName>
        <fullName evidence="1">Uncharacterized protein</fullName>
    </submittedName>
</protein>
<name>A0A382WW85_9ZZZZ</name>